<dbReference type="CDD" id="cd01650">
    <property type="entry name" value="RT_nLTR_like"/>
    <property type="match status" value="1"/>
</dbReference>
<protein>
    <recommendedName>
        <fullName evidence="2">Reverse transcriptase domain-containing protein</fullName>
    </recommendedName>
</protein>
<feature type="compositionally biased region" description="Polar residues" evidence="1">
    <location>
        <begin position="536"/>
        <end position="561"/>
    </location>
</feature>
<dbReference type="Pfam" id="PF00078">
    <property type="entry name" value="RVT_1"/>
    <property type="match status" value="1"/>
</dbReference>
<dbReference type="EMBL" id="CADCXV010000826">
    <property type="protein sequence ID" value="CAB0036712.1"/>
    <property type="molecule type" value="Genomic_DNA"/>
</dbReference>
<name>A0A6H5IJ22_9HYME</name>
<feature type="region of interest" description="Disordered" evidence="1">
    <location>
        <begin position="481"/>
        <end position="562"/>
    </location>
</feature>
<dbReference type="Proteomes" id="UP000479190">
    <property type="component" value="Unassembled WGS sequence"/>
</dbReference>
<evidence type="ECO:0000313" key="3">
    <source>
        <dbReference type="EMBL" id="CAB0036712.1"/>
    </source>
</evidence>
<evidence type="ECO:0000313" key="4">
    <source>
        <dbReference type="Proteomes" id="UP000479190"/>
    </source>
</evidence>
<proteinExistence type="predicted"/>
<dbReference type="InterPro" id="IPR000477">
    <property type="entry name" value="RT_dom"/>
</dbReference>
<dbReference type="PROSITE" id="PS50878">
    <property type="entry name" value="RT_POL"/>
    <property type="match status" value="1"/>
</dbReference>
<dbReference type="SUPFAM" id="SSF56672">
    <property type="entry name" value="DNA/RNA polymerases"/>
    <property type="match status" value="1"/>
</dbReference>
<gene>
    <name evidence="3" type="ORF">TBRA_LOCUS8570</name>
</gene>
<feature type="compositionally biased region" description="Polar residues" evidence="1">
    <location>
        <begin position="520"/>
        <end position="529"/>
    </location>
</feature>
<reference evidence="3 4" key="1">
    <citation type="submission" date="2020-02" db="EMBL/GenBank/DDBJ databases">
        <authorList>
            <person name="Ferguson B K."/>
        </authorList>
    </citation>
    <scope>NUCLEOTIDE SEQUENCE [LARGE SCALE GENOMIC DNA]</scope>
</reference>
<evidence type="ECO:0000259" key="2">
    <source>
        <dbReference type="PROSITE" id="PS50878"/>
    </source>
</evidence>
<sequence>MFEVLLEENRIVSRPPAGNRKWSARTFDGDCFAEVVSAMNIRPGIPEDMVDELMSTIVRACDASMSGGGDRRRREPVYWWNDSIEECRRSCLRLRRRAQRARGLADETICREEFADARRRLHRAIKASKRLCWRQLCDEADCDVWGKPYRVVMSRLRAPRTSSPSAPELVRRALSTLFPMIVPRPIDAPPLLEEHLIPEVGVEELRWAYGRVRIGAAPGPDGIPNIALKAAVEACFENFRRVFKVCLRKGCFPTRWKRQRLVLMLKPGKPAMEPSSYRPLCMLDTAGKILERIIAGRLETHTEGPAGLADSQYGFRKGRSTVDAIEAVLSTARTAISGKRWHRGTKEYCAIITLDVRNAFNSARWNKILIALSQNGGPSLSATNSVQLFFLDRVLEFTTDDGPETYEVTAGVPQGSVLGPILWNVMYDRILRLKLPRSAKIVGFADDIAVTVVAKHLDLVEFYSNETIRLVRAALTDLGVADRGPENRGTSGHQQESERDHHPQSRRPLHHVGSLYPTATKRQQLQHQSKLPPRQTEYTVQGSGTPAISNDTRPTTPQDYQTAPGGNGEFSRFVFSPGVVEPVPEVERVPLKKEDPGYVISLRSEKKVSQSEHEENFRFQYNTHQMYRTSKYAAQATRGFDEMWRTLTLS</sequence>
<dbReference type="AlphaFoldDB" id="A0A6H5IJ22"/>
<evidence type="ECO:0000256" key="1">
    <source>
        <dbReference type="SAM" id="MobiDB-lite"/>
    </source>
</evidence>
<dbReference type="PANTHER" id="PTHR19446">
    <property type="entry name" value="REVERSE TRANSCRIPTASES"/>
    <property type="match status" value="1"/>
</dbReference>
<keyword evidence="4" id="KW-1185">Reference proteome</keyword>
<feature type="domain" description="Reverse transcriptase" evidence="2">
    <location>
        <begin position="245"/>
        <end position="516"/>
    </location>
</feature>
<dbReference type="InterPro" id="IPR043502">
    <property type="entry name" value="DNA/RNA_pol_sf"/>
</dbReference>
<dbReference type="GO" id="GO:0071897">
    <property type="term" value="P:DNA biosynthetic process"/>
    <property type="evidence" value="ECO:0007669"/>
    <property type="project" value="UniProtKB-ARBA"/>
</dbReference>
<dbReference type="OrthoDB" id="7697131at2759"/>
<accession>A0A6H5IJ22</accession>
<organism evidence="3 4">
    <name type="scientific">Trichogramma brassicae</name>
    <dbReference type="NCBI Taxonomy" id="86971"/>
    <lineage>
        <taxon>Eukaryota</taxon>
        <taxon>Metazoa</taxon>
        <taxon>Ecdysozoa</taxon>
        <taxon>Arthropoda</taxon>
        <taxon>Hexapoda</taxon>
        <taxon>Insecta</taxon>
        <taxon>Pterygota</taxon>
        <taxon>Neoptera</taxon>
        <taxon>Endopterygota</taxon>
        <taxon>Hymenoptera</taxon>
        <taxon>Apocrita</taxon>
        <taxon>Proctotrupomorpha</taxon>
        <taxon>Chalcidoidea</taxon>
        <taxon>Trichogrammatidae</taxon>
        <taxon>Trichogramma</taxon>
    </lineage>
</organism>